<name>A0AAV7T180_PLEWA</name>
<feature type="region of interest" description="Disordered" evidence="1">
    <location>
        <begin position="1"/>
        <end position="54"/>
    </location>
</feature>
<proteinExistence type="predicted"/>
<dbReference type="AlphaFoldDB" id="A0AAV7T180"/>
<accession>A0AAV7T180</accession>
<dbReference type="EMBL" id="JANPWB010000007">
    <property type="protein sequence ID" value="KAJ1170173.1"/>
    <property type="molecule type" value="Genomic_DNA"/>
</dbReference>
<comment type="caution">
    <text evidence="2">The sequence shown here is derived from an EMBL/GenBank/DDBJ whole genome shotgun (WGS) entry which is preliminary data.</text>
</comment>
<sequence>MARRKHGASCRFTRGARGAPPWQPTPRHAGRLARARQSQQGHQESSKSYVVGAGHQESSKSYVAGTGYQESSKSYVVGTGHQKRSIKVSANNDHYCIISKSL</sequence>
<organism evidence="2 3">
    <name type="scientific">Pleurodeles waltl</name>
    <name type="common">Iberian ribbed newt</name>
    <dbReference type="NCBI Taxonomy" id="8319"/>
    <lineage>
        <taxon>Eukaryota</taxon>
        <taxon>Metazoa</taxon>
        <taxon>Chordata</taxon>
        <taxon>Craniata</taxon>
        <taxon>Vertebrata</taxon>
        <taxon>Euteleostomi</taxon>
        <taxon>Amphibia</taxon>
        <taxon>Batrachia</taxon>
        <taxon>Caudata</taxon>
        <taxon>Salamandroidea</taxon>
        <taxon>Salamandridae</taxon>
        <taxon>Pleurodelinae</taxon>
        <taxon>Pleurodeles</taxon>
    </lineage>
</organism>
<keyword evidence="3" id="KW-1185">Reference proteome</keyword>
<evidence type="ECO:0000256" key="1">
    <source>
        <dbReference type="SAM" id="MobiDB-lite"/>
    </source>
</evidence>
<feature type="compositionally biased region" description="Polar residues" evidence="1">
    <location>
        <begin position="36"/>
        <end position="48"/>
    </location>
</feature>
<evidence type="ECO:0000313" key="2">
    <source>
        <dbReference type="EMBL" id="KAJ1170173.1"/>
    </source>
</evidence>
<dbReference type="Proteomes" id="UP001066276">
    <property type="component" value="Chromosome 4_1"/>
</dbReference>
<gene>
    <name evidence="2" type="ORF">NDU88_002054</name>
</gene>
<reference evidence="2" key="1">
    <citation type="journal article" date="2022" name="bioRxiv">
        <title>Sequencing and chromosome-scale assembly of the giantPleurodeles waltlgenome.</title>
        <authorList>
            <person name="Brown T."/>
            <person name="Elewa A."/>
            <person name="Iarovenko S."/>
            <person name="Subramanian E."/>
            <person name="Araus A.J."/>
            <person name="Petzold A."/>
            <person name="Susuki M."/>
            <person name="Suzuki K.-i.T."/>
            <person name="Hayashi T."/>
            <person name="Toyoda A."/>
            <person name="Oliveira C."/>
            <person name="Osipova E."/>
            <person name="Leigh N.D."/>
            <person name="Simon A."/>
            <person name="Yun M.H."/>
        </authorList>
    </citation>
    <scope>NUCLEOTIDE SEQUENCE</scope>
    <source>
        <strain evidence="2">20211129_DDA</strain>
        <tissue evidence="2">Liver</tissue>
    </source>
</reference>
<protein>
    <submittedName>
        <fullName evidence="2">Uncharacterized protein</fullName>
    </submittedName>
</protein>
<evidence type="ECO:0000313" key="3">
    <source>
        <dbReference type="Proteomes" id="UP001066276"/>
    </source>
</evidence>